<gene>
    <name evidence="1" type="ORF">HPB51_026654</name>
</gene>
<reference evidence="1" key="2">
    <citation type="submission" date="2021-09" db="EMBL/GenBank/DDBJ databases">
        <authorList>
            <person name="Jia N."/>
            <person name="Wang J."/>
            <person name="Shi W."/>
            <person name="Du L."/>
            <person name="Sun Y."/>
            <person name="Zhan W."/>
            <person name="Jiang J."/>
            <person name="Wang Q."/>
            <person name="Zhang B."/>
            <person name="Ji P."/>
            <person name="Sakyi L.B."/>
            <person name="Cui X."/>
            <person name="Yuan T."/>
            <person name="Jiang B."/>
            <person name="Yang W."/>
            <person name="Lam T.T.-Y."/>
            <person name="Chang Q."/>
            <person name="Ding S."/>
            <person name="Wang X."/>
            <person name="Zhu J."/>
            <person name="Ruan X."/>
            <person name="Zhao L."/>
            <person name="Wei J."/>
            <person name="Que T."/>
            <person name="Du C."/>
            <person name="Cheng J."/>
            <person name="Dai P."/>
            <person name="Han X."/>
            <person name="Huang E."/>
            <person name="Gao Y."/>
            <person name="Liu J."/>
            <person name="Shao H."/>
            <person name="Ye R."/>
            <person name="Li L."/>
            <person name="Wei W."/>
            <person name="Wang X."/>
            <person name="Wang C."/>
            <person name="Huo Q."/>
            <person name="Li W."/>
            <person name="Guo W."/>
            <person name="Chen H."/>
            <person name="Chen S."/>
            <person name="Zhou L."/>
            <person name="Zhou L."/>
            <person name="Ni X."/>
            <person name="Tian J."/>
            <person name="Zhou Y."/>
            <person name="Sheng Y."/>
            <person name="Liu T."/>
            <person name="Pan Y."/>
            <person name="Xia L."/>
            <person name="Li J."/>
            <person name="Zhao F."/>
            <person name="Cao W."/>
        </authorList>
    </citation>
    <scope>NUCLEOTIDE SEQUENCE</scope>
    <source>
        <strain evidence="1">Rmic-2018</strain>
        <tissue evidence="1">Larvae</tissue>
    </source>
</reference>
<dbReference type="AlphaFoldDB" id="A0A9J6D2B5"/>
<dbReference type="Proteomes" id="UP000821866">
    <property type="component" value="Unassembled WGS sequence"/>
</dbReference>
<dbReference type="EMBL" id="JABSTU010001131">
    <property type="protein sequence ID" value="KAH7986514.1"/>
    <property type="molecule type" value="Genomic_DNA"/>
</dbReference>
<comment type="caution">
    <text evidence="1">The sequence shown here is derived from an EMBL/GenBank/DDBJ whole genome shotgun (WGS) entry which is preliminary data.</text>
</comment>
<evidence type="ECO:0000313" key="2">
    <source>
        <dbReference type="Proteomes" id="UP000821866"/>
    </source>
</evidence>
<reference evidence="1" key="1">
    <citation type="journal article" date="2020" name="Cell">
        <title>Large-Scale Comparative Analyses of Tick Genomes Elucidate Their Genetic Diversity and Vector Capacities.</title>
        <authorList>
            <consortium name="Tick Genome and Microbiome Consortium (TIGMIC)"/>
            <person name="Jia N."/>
            <person name="Wang J."/>
            <person name="Shi W."/>
            <person name="Du L."/>
            <person name="Sun Y."/>
            <person name="Zhan W."/>
            <person name="Jiang J.F."/>
            <person name="Wang Q."/>
            <person name="Zhang B."/>
            <person name="Ji P."/>
            <person name="Bell-Sakyi L."/>
            <person name="Cui X.M."/>
            <person name="Yuan T.T."/>
            <person name="Jiang B.G."/>
            <person name="Yang W.F."/>
            <person name="Lam T.T."/>
            <person name="Chang Q.C."/>
            <person name="Ding S.J."/>
            <person name="Wang X.J."/>
            <person name="Zhu J.G."/>
            <person name="Ruan X.D."/>
            <person name="Zhao L."/>
            <person name="Wei J.T."/>
            <person name="Ye R.Z."/>
            <person name="Que T.C."/>
            <person name="Du C.H."/>
            <person name="Zhou Y.H."/>
            <person name="Cheng J.X."/>
            <person name="Dai P.F."/>
            <person name="Guo W.B."/>
            <person name="Han X.H."/>
            <person name="Huang E.J."/>
            <person name="Li L.F."/>
            <person name="Wei W."/>
            <person name="Gao Y.C."/>
            <person name="Liu J.Z."/>
            <person name="Shao H.Z."/>
            <person name="Wang X."/>
            <person name="Wang C.C."/>
            <person name="Yang T.C."/>
            <person name="Huo Q.B."/>
            <person name="Li W."/>
            <person name="Chen H.Y."/>
            <person name="Chen S.E."/>
            <person name="Zhou L.G."/>
            <person name="Ni X.B."/>
            <person name="Tian J.H."/>
            <person name="Sheng Y."/>
            <person name="Liu T."/>
            <person name="Pan Y.S."/>
            <person name="Xia L.Y."/>
            <person name="Li J."/>
            <person name="Zhao F."/>
            <person name="Cao W.C."/>
        </authorList>
    </citation>
    <scope>NUCLEOTIDE SEQUENCE</scope>
    <source>
        <strain evidence="1">Rmic-2018</strain>
    </source>
</reference>
<organism evidence="1 2">
    <name type="scientific">Rhipicephalus microplus</name>
    <name type="common">Cattle tick</name>
    <name type="synonym">Boophilus microplus</name>
    <dbReference type="NCBI Taxonomy" id="6941"/>
    <lineage>
        <taxon>Eukaryota</taxon>
        <taxon>Metazoa</taxon>
        <taxon>Ecdysozoa</taxon>
        <taxon>Arthropoda</taxon>
        <taxon>Chelicerata</taxon>
        <taxon>Arachnida</taxon>
        <taxon>Acari</taxon>
        <taxon>Parasitiformes</taxon>
        <taxon>Ixodida</taxon>
        <taxon>Ixodoidea</taxon>
        <taxon>Ixodidae</taxon>
        <taxon>Rhipicephalinae</taxon>
        <taxon>Rhipicephalus</taxon>
        <taxon>Boophilus</taxon>
    </lineage>
</organism>
<sequence length="175" mass="19417">MAPPARCIASRRFPRPTLLPRSSRQLEIRNHSAVPVSRTVGTSDFSRLTLRRLLLRCHPPDRVEGWNHQPGCLTGVTPGTKDLCYFAYASAAPGLRPIVSGLAEPRPLRALGAGQMNPSSIFCVFAQRFKHNAASCSPHSVATVCPRLHRGTFSILHRTTLRYSRRFFASLKTLD</sequence>
<keyword evidence="2" id="KW-1185">Reference proteome</keyword>
<proteinExistence type="predicted"/>
<protein>
    <submittedName>
        <fullName evidence="1">Uncharacterized protein</fullName>
    </submittedName>
</protein>
<name>A0A9J6D2B5_RHIMP</name>
<accession>A0A9J6D2B5</accession>
<evidence type="ECO:0000313" key="1">
    <source>
        <dbReference type="EMBL" id="KAH7986514.1"/>
    </source>
</evidence>